<dbReference type="Proteomes" id="UP001235939">
    <property type="component" value="Chromosome X"/>
</dbReference>
<evidence type="ECO:0000313" key="1">
    <source>
        <dbReference type="EMBL" id="UYV84922.1"/>
    </source>
</evidence>
<proteinExistence type="predicted"/>
<gene>
    <name evidence="1" type="ORF">LAZ67_X004022</name>
</gene>
<dbReference type="EMBL" id="CP092886">
    <property type="protein sequence ID" value="UYV84922.1"/>
    <property type="molecule type" value="Genomic_DNA"/>
</dbReference>
<reference evidence="1 2" key="1">
    <citation type="submission" date="2022-03" db="EMBL/GenBank/DDBJ databases">
        <title>A chromosomal length assembly of Cordylochernes scorpioides.</title>
        <authorList>
            <person name="Zeh D."/>
            <person name="Zeh J."/>
        </authorList>
    </citation>
    <scope>NUCLEOTIDE SEQUENCE [LARGE SCALE GENOMIC DNA]</scope>
    <source>
        <strain evidence="1">IN4F17</strain>
        <tissue evidence="1">Whole Body</tissue>
    </source>
</reference>
<accession>A0ABY6LX38</accession>
<keyword evidence="2" id="KW-1185">Reference proteome</keyword>
<evidence type="ECO:0000313" key="2">
    <source>
        <dbReference type="Proteomes" id="UP001235939"/>
    </source>
</evidence>
<name>A0ABY6LX38_9ARAC</name>
<organism evidence="1 2">
    <name type="scientific">Cordylochernes scorpioides</name>
    <dbReference type="NCBI Taxonomy" id="51811"/>
    <lineage>
        <taxon>Eukaryota</taxon>
        <taxon>Metazoa</taxon>
        <taxon>Ecdysozoa</taxon>
        <taxon>Arthropoda</taxon>
        <taxon>Chelicerata</taxon>
        <taxon>Arachnida</taxon>
        <taxon>Pseudoscorpiones</taxon>
        <taxon>Cheliferoidea</taxon>
        <taxon>Chernetidae</taxon>
        <taxon>Cordylochernes</taxon>
    </lineage>
</organism>
<sequence>MLLTHPVPSGDMEPNMNTRIRQRLVTEFLFKSGDISATTIHSKLQPVNLRTVTTDQNLALVEEIVKNNRTITTYQLVKKFQSLKEVSLNYFQILAIEIVLKMGAKTSNTRNEEINLFRPHRILPSTSF</sequence>
<protein>
    <submittedName>
        <fullName evidence="1">Uncharacterized protein</fullName>
    </submittedName>
</protein>